<dbReference type="EMBL" id="BAABJX010000024">
    <property type="protein sequence ID" value="GAA4832119.1"/>
    <property type="molecule type" value="Genomic_DNA"/>
</dbReference>
<reference evidence="3" key="1">
    <citation type="journal article" date="2019" name="Int. J. Syst. Evol. Microbiol.">
        <title>The Global Catalogue of Microorganisms (GCM) 10K type strain sequencing project: providing services to taxonomists for standard genome sequencing and annotation.</title>
        <authorList>
            <consortium name="The Broad Institute Genomics Platform"/>
            <consortium name="The Broad Institute Genome Sequencing Center for Infectious Disease"/>
            <person name="Wu L."/>
            <person name="Ma J."/>
        </authorList>
    </citation>
    <scope>NUCLEOTIDE SEQUENCE [LARGE SCALE GENOMIC DNA]</scope>
    <source>
        <strain evidence="3">JCM 18326</strain>
    </source>
</reference>
<keyword evidence="3" id="KW-1185">Reference proteome</keyword>
<proteinExistence type="predicted"/>
<dbReference type="InterPro" id="IPR029464">
    <property type="entry name" value="HSDR_N"/>
</dbReference>
<dbReference type="Pfam" id="PF13588">
    <property type="entry name" value="HSDR_N_2"/>
    <property type="match status" value="1"/>
</dbReference>
<dbReference type="RefSeq" id="WP_345370892.1">
    <property type="nucleotide sequence ID" value="NZ_BAABJX010000024.1"/>
</dbReference>
<feature type="domain" description="Type I restriction enzyme R protein N-terminal" evidence="1">
    <location>
        <begin position="36"/>
        <end position="144"/>
    </location>
</feature>
<accession>A0ABP9DBJ0</accession>
<evidence type="ECO:0000259" key="1">
    <source>
        <dbReference type="Pfam" id="PF13588"/>
    </source>
</evidence>
<evidence type="ECO:0000313" key="2">
    <source>
        <dbReference type="EMBL" id="GAA4832119.1"/>
    </source>
</evidence>
<comment type="caution">
    <text evidence="2">The sequence shown here is derived from an EMBL/GenBank/DDBJ whole genome shotgun (WGS) entry which is preliminary data.</text>
</comment>
<dbReference type="Gene3D" id="3.90.1570.30">
    <property type="match status" value="1"/>
</dbReference>
<evidence type="ECO:0000313" key="3">
    <source>
        <dbReference type="Proteomes" id="UP001500298"/>
    </source>
</evidence>
<organism evidence="2 3">
    <name type="scientific">Algivirga pacifica</name>
    <dbReference type="NCBI Taxonomy" id="1162670"/>
    <lineage>
        <taxon>Bacteria</taxon>
        <taxon>Pseudomonadati</taxon>
        <taxon>Bacteroidota</taxon>
        <taxon>Cytophagia</taxon>
        <taxon>Cytophagales</taxon>
        <taxon>Flammeovirgaceae</taxon>
        <taxon>Algivirga</taxon>
    </lineage>
</organism>
<dbReference type="Proteomes" id="UP001500298">
    <property type="component" value="Unassembled WGS sequence"/>
</dbReference>
<gene>
    <name evidence="2" type="ORF">GCM10023331_16740</name>
</gene>
<protein>
    <submittedName>
        <fullName evidence="2">Type I restriction enzyme HsdR N-terminal domain-containing protein</fullName>
    </submittedName>
</protein>
<name>A0ABP9DBJ0_9BACT</name>
<sequence>MMQALNLPPYDHKVSKREGKVYIWDQIRKKYLRLTPEEWVRQHFIAFLLSKGYSKGRIGVETGVKVNQLQRRSDIVVYDKEGKPYLLIECKAPSVKLTNETFGQAAQYNVRLKAPYLCITNGLQHYSCSIDFAQKNYKFLADIPEPQ</sequence>